<dbReference type="AlphaFoldDB" id="A0A9D9GTN6"/>
<proteinExistence type="predicted"/>
<dbReference type="Proteomes" id="UP000823631">
    <property type="component" value="Unassembled WGS sequence"/>
</dbReference>
<evidence type="ECO:0000313" key="2">
    <source>
        <dbReference type="Proteomes" id="UP000823631"/>
    </source>
</evidence>
<evidence type="ECO:0000313" key="1">
    <source>
        <dbReference type="EMBL" id="MBO8416154.1"/>
    </source>
</evidence>
<dbReference type="EMBL" id="JADINH010000152">
    <property type="protein sequence ID" value="MBO8416154.1"/>
    <property type="molecule type" value="Genomic_DNA"/>
</dbReference>
<sequence>MRKLILSGVLAGSLCLTGCVDLGSLWDHFFGGDEEAESAALETAASGQKLPAQSADAAIAQNMEFFEQSQQIDIVPFPPVPLRWTQEIVGKTVIYKSPLDSGVDGQGTASEVRITYTRRTQNLDALGFINSYITLHKCEAAKRIGVGFYTAACPSAEANVIVIGEAGNMYQIEITGVYDRAVKALVEGYVVQVISGKRVFRDRNIGLIE</sequence>
<protein>
    <submittedName>
        <fullName evidence="1">Uncharacterized protein</fullName>
    </submittedName>
</protein>
<name>A0A9D9GTN6_9GAMM</name>
<comment type="caution">
    <text evidence="1">The sequence shown here is derived from an EMBL/GenBank/DDBJ whole genome shotgun (WGS) entry which is preliminary data.</text>
</comment>
<reference evidence="1" key="2">
    <citation type="journal article" date="2021" name="PeerJ">
        <title>Extensive microbial diversity within the chicken gut microbiome revealed by metagenomics and culture.</title>
        <authorList>
            <person name="Gilroy R."/>
            <person name="Ravi A."/>
            <person name="Getino M."/>
            <person name="Pursley I."/>
            <person name="Horton D.L."/>
            <person name="Alikhan N.F."/>
            <person name="Baker D."/>
            <person name="Gharbi K."/>
            <person name="Hall N."/>
            <person name="Watson M."/>
            <person name="Adriaenssens E.M."/>
            <person name="Foster-Nyarko E."/>
            <person name="Jarju S."/>
            <person name="Secka A."/>
            <person name="Antonio M."/>
            <person name="Oren A."/>
            <person name="Chaudhuri R.R."/>
            <person name="La Ragione R."/>
            <person name="Hildebrand F."/>
            <person name="Pallen M.J."/>
        </authorList>
    </citation>
    <scope>NUCLEOTIDE SEQUENCE</scope>
    <source>
        <strain evidence="1">17213</strain>
    </source>
</reference>
<reference evidence="1" key="1">
    <citation type="submission" date="2020-10" db="EMBL/GenBank/DDBJ databases">
        <authorList>
            <person name="Gilroy R."/>
        </authorList>
    </citation>
    <scope>NUCLEOTIDE SEQUENCE</scope>
    <source>
        <strain evidence="1">17213</strain>
    </source>
</reference>
<gene>
    <name evidence="1" type="ORF">IAB19_07240</name>
</gene>
<accession>A0A9D9GTN6</accession>
<organism evidence="1 2">
    <name type="scientific">Candidatus Avisuccinivibrio stercorigallinarum</name>
    <dbReference type="NCBI Taxonomy" id="2840704"/>
    <lineage>
        <taxon>Bacteria</taxon>
        <taxon>Pseudomonadati</taxon>
        <taxon>Pseudomonadota</taxon>
        <taxon>Gammaproteobacteria</taxon>
        <taxon>Aeromonadales</taxon>
        <taxon>Succinivibrionaceae</taxon>
        <taxon>Succinivibrionaceae incertae sedis</taxon>
        <taxon>Candidatus Avisuccinivibrio</taxon>
    </lineage>
</organism>